<dbReference type="Pfam" id="PF02197">
    <property type="entry name" value="RIIa"/>
    <property type="match status" value="1"/>
</dbReference>
<keyword evidence="3" id="KW-1185">Reference proteome</keyword>
<sequence>MSVPFSNTNLRVPRGFGNLLEGLTREVLREQPGDIPLFASKYFETLLKQRQELKFEPAEWGASLDDRFYNNHAFNVTAQPHHPTTQLRITLQYTPKIPTMKLKHRPHLAGRSVRCWISRVKCVFVCVCVPVYDPLP</sequence>
<evidence type="ECO:0000313" key="2">
    <source>
        <dbReference type="Ensembl" id="ENSLLEP00000040283.1"/>
    </source>
</evidence>
<dbReference type="InterPro" id="IPR047579">
    <property type="entry name" value="DD_CABYR_SP17"/>
</dbReference>
<protein>
    <recommendedName>
        <fullName evidence="1">RIIa domain-containing protein</fullName>
    </recommendedName>
</protein>
<dbReference type="Ensembl" id="ENSLLET00000041919.1">
    <property type="protein sequence ID" value="ENSLLEP00000040283.1"/>
    <property type="gene ID" value="ENSLLEG00000025586.1"/>
</dbReference>
<dbReference type="GO" id="GO:0005516">
    <property type="term" value="F:calmodulin binding"/>
    <property type="evidence" value="ECO:0007669"/>
    <property type="project" value="TreeGrafter"/>
</dbReference>
<evidence type="ECO:0000313" key="3">
    <source>
        <dbReference type="Proteomes" id="UP000694569"/>
    </source>
</evidence>
<proteinExistence type="predicted"/>
<dbReference type="SUPFAM" id="SSF47391">
    <property type="entry name" value="Dimerization-anchoring domain of cAMP-dependent PK regulatory subunit"/>
    <property type="match status" value="1"/>
</dbReference>
<name>A0A8C5QN95_9ANUR</name>
<dbReference type="PANTHER" id="PTHR10699:SF16">
    <property type="entry name" value="SPERM SURFACE PROTEIN SP17"/>
    <property type="match status" value="1"/>
</dbReference>
<evidence type="ECO:0000259" key="1">
    <source>
        <dbReference type="SMART" id="SM00394"/>
    </source>
</evidence>
<organism evidence="2 3">
    <name type="scientific">Leptobrachium leishanense</name>
    <name type="common">Leishan spiny toad</name>
    <dbReference type="NCBI Taxonomy" id="445787"/>
    <lineage>
        <taxon>Eukaryota</taxon>
        <taxon>Metazoa</taxon>
        <taxon>Chordata</taxon>
        <taxon>Craniata</taxon>
        <taxon>Vertebrata</taxon>
        <taxon>Euteleostomi</taxon>
        <taxon>Amphibia</taxon>
        <taxon>Batrachia</taxon>
        <taxon>Anura</taxon>
        <taxon>Pelobatoidea</taxon>
        <taxon>Megophryidae</taxon>
        <taxon>Leptobrachium</taxon>
    </lineage>
</organism>
<dbReference type="SMART" id="SM00394">
    <property type="entry name" value="RIIa"/>
    <property type="match status" value="1"/>
</dbReference>
<dbReference type="AlphaFoldDB" id="A0A8C5QN95"/>
<dbReference type="PANTHER" id="PTHR10699">
    <property type="entry name" value="NEUROMODULIN"/>
    <property type="match status" value="1"/>
</dbReference>
<dbReference type="InterPro" id="IPR003117">
    <property type="entry name" value="cAMP_dep_PK_reg_su_I/II_a/b"/>
</dbReference>
<dbReference type="GeneTree" id="ENSGT00440000039164"/>
<dbReference type="Proteomes" id="UP000694569">
    <property type="component" value="Unplaced"/>
</dbReference>
<dbReference type="CDD" id="cd12100">
    <property type="entry name" value="DD_CABYR_SP17"/>
    <property type="match status" value="1"/>
</dbReference>
<reference evidence="2" key="1">
    <citation type="submission" date="2025-08" db="UniProtKB">
        <authorList>
            <consortium name="Ensembl"/>
        </authorList>
    </citation>
    <scope>IDENTIFICATION</scope>
</reference>
<feature type="domain" description="RIIa" evidence="1">
    <location>
        <begin position="14"/>
        <end position="51"/>
    </location>
</feature>
<dbReference type="Gene3D" id="1.20.890.10">
    <property type="entry name" value="cAMP-dependent protein kinase regulatory subunit, dimerization-anchoring domain"/>
    <property type="match status" value="1"/>
</dbReference>
<reference evidence="2" key="2">
    <citation type="submission" date="2025-09" db="UniProtKB">
        <authorList>
            <consortium name="Ensembl"/>
        </authorList>
    </citation>
    <scope>IDENTIFICATION</scope>
</reference>
<accession>A0A8C5QN95</accession>